<evidence type="ECO:0000313" key="5">
    <source>
        <dbReference type="EMBL" id="KAJ0988785.1"/>
    </source>
</evidence>
<dbReference type="Proteomes" id="UP001085076">
    <property type="component" value="Miscellaneous, Linkage group lg01"/>
</dbReference>
<feature type="compositionally biased region" description="Low complexity" evidence="3">
    <location>
        <begin position="328"/>
        <end position="344"/>
    </location>
</feature>
<dbReference type="InterPro" id="IPR003103">
    <property type="entry name" value="BAG_domain"/>
</dbReference>
<sequence>MESPFFRSNPWNPSRYSYHHPRVQTPPQRQSTKPKIISIPVQFVNSDDTPMHEPQSKPVRSMEAERMAAVMRLQRVVRGFLVRKNLRTVKKIEAEVDEIERRIELEKDLVRRDEKERLRLNEMLMRLLFRLDSVRGVREYRKRVIRRVIALQEAVDSISAVQSIASMEVRNGEEGENLEAPDQEPMIMAVHGESEDLEIDSVGETPEIKDIAEVTQGEEQKTLEEREDEAPLEETNDISNCIEETKDEAPLEDTSDISNCIEETSGIKAPIKEFRESAEEVPVISDLTEDPMDETVETTELAQENGESIRNPQENNDHGVDSIGETIEASGTTEKGGSSSGSEGEAMKEVMERVAAESEKLRGLVAKLCERSAQQCMMMGGLAQRVENLERAVQRMEATRKKKKTKHRC</sequence>
<reference evidence="5" key="2">
    <citation type="journal article" date="2022" name="Hortic Res">
        <title>The genome of Dioscorea zingiberensis sheds light on the biosynthesis, origin and evolution of the medicinally important diosgenin saponins.</title>
        <authorList>
            <person name="Li Y."/>
            <person name="Tan C."/>
            <person name="Li Z."/>
            <person name="Guo J."/>
            <person name="Li S."/>
            <person name="Chen X."/>
            <person name="Wang C."/>
            <person name="Dai X."/>
            <person name="Yang H."/>
            <person name="Song W."/>
            <person name="Hou L."/>
            <person name="Xu J."/>
            <person name="Tong Z."/>
            <person name="Xu A."/>
            <person name="Yuan X."/>
            <person name="Wang W."/>
            <person name="Yang Q."/>
            <person name="Chen L."/>
            <person name="Sun Z."/>
            <person name="Wang K."/>
            <person name="Pan B."/>
            <person name="Chen J."/>
            <person name="Bao Y."/>
            <person name="Liu F."/>
            <person name="Qi X."/>
            <person name="Gang D.R."/>
            <person name="Wen J."/>
            <person name="Li J."/>
        </authorList>
    </citation>
    <scope>NUCLEOTIDE SEQUENCE</scope>
    <source>
        <strain evidence="5">Dzin_1.0</strain>
    </source>
</reference>
<dbReference type="GO" id="GO:0009506">
    <property type="term" value="C:plasmodesma"/>
    <property type="evidence" value="ECO:0007669"/>
    <property type="project" value="TreeGrafter"/>
</dbReference>
<dbReference type="PROSITE" id="PS50096">
    <property type="entry name" value="IQ"/>
    <property type="match status" value="1"/>
</dbReference>
<dbReference type="SUPFAM" id="SSF63491">
    <property type="entry name" value="BAG domain"/>
    <property type="match status" value="1"/>
</dbReference>
<dbReference type="GO" id="GO:0006457">
    <property type="term" value="P:protein folding"/>
    <property type="evidence" value="ECO:0007669"/>
    <property type="project" value="TreeGrafter"/>
</dbReference>
<dbReference type="Pfam" id="PF02179">
    <property type="entry name" value="BAG"/>
    <property type="match status" value="1"/>
</dbReference>
<gene>
    <name evidence="5" type="ORF">J5N97_007141</name>
</gene>
<dbReference type="Pfam" id="PF00612">
    <property type="entry name" value="IQ"/>
    <property type="match status" value="1"/>
</dbReference>
<dbReference type="InterPro" id="IPR040400">
    <property type="entry name" value="BAG5/6/7/8"/>
</dbReference>
<feature type="compositionally biased region" description="Polar residues" evidence="3">
    <location>
        <begin position="299"/>
        <end position="314"/>
    </location>
</feature>
<dbReference type="PANTHER" id="PTHR33322:SF4">
    <property type="entry name" value="BAG DOMAIN CONTAINING PROTEIN, EXPRESSED"/>
    <property type="match status" value="1"/>
</dbReference>
<dbReference type="EMBL" id="JAGGNH010000001">
    <property type="protein sequence ID" value="KAJ0988785.1"/>
    <property type="molecule type" value="Genomic_DNA"/>
</dbReference>
<dbReference type="AlphaFoldDB" id="A0A9D5HTC5"/>
<reference evidence="5" key="1">
    <citation type="submission" date="2021-03" db="EMBL/GenBank/DDBJ databases">
        <authorList>
            <person name="Li Z."/>
            <person name="Yang C."/>
        </authorList>
    </citation>
    <scope>NUCLEOTIDE SEQUENCE</scope>
    <source>
        <strain evidence="5">Dzin_1.0</strain>
        <tissue evidence="5">Leaf</tissue>
    </source>
</reference>
<feature type="region of interest" description="Disordered" evidence="3">
    <location>
        <begin position="1"/>
        <end position="33"/>
    </location>
</feature>
<name>A0A9D5HTC5_9LILI</name>
<dbReference type="InterPro" id="IPR000048">
    <property type="entry name" value="IQ_motif_EF-hand-BS"/>
</dbReference>
<evidence type="ECO:0000256" key="3">
    <source>
        <dbReference type="SAM" id="MobiDB-lite"/>
    </source>
</evidence>
<evidence type="ECO:0000313" key="6">
    <source>
        <dbReference type="Proteomes" id="UP001085076"/>
    </source>
</evidence>
<evidence type="ECO:0000256" key="2">
    <source>
        <dbReference type="SAM" id="Coils"/>
    </source>
</evidence>
<keyword evidence="2" id="KW-0175">Coiled coil</keyword>
<accession>A0A9D5HTC5</accession>
<dbReference type="OrthoDB" id="696633at2759"/>
<evidence type="ECO:0000256" key="1">
    <source>
        <dbReference type="ARBA" id="ARBA00023186"/>
    </source>
</evidence>
<feature type="coiled-coil region" evidence="2">
    <location>
        <begin position="82"/>
        <end position="116"/>
    </location>
</feature>
<dbReference type="GO" id="GO:0051087">
    <property type="term" value="F:protein-folding chaperone binding"/>
    <property type="evidence" value="ECO:0007669"/>
    <property type="project" value="InterPro"/>
</dbReference>
<evidence type="ECO:0000259" key="4">
    <source>
        <dbReference type="PROSITE" id="PS51035"/>
    </source>
</evidence>
<proteinExistence type="predicted"/>
<keyword evidence="1" id="KW-0143">Chaperone</keyword>
<dbReference type="SMART" id="SM00264">
    <property type="entry name" value="BAG"/>
    <property type="match status" value="1"/>
</dbReference>
<feature type="domain" description="BAG" evidence="4">
    <location>
        <begin position="88"/>
        <end position="159"/>
    </location>
</feature>
<dbReference type="Gene3D" id="1.20.58.120">
    <property type="entry name" value="BAG domain"/>
    <property type="match status" value="1"/>
</dbReference>
<dbReference type="PROSITE" id="PS51035">
    <property type="entry name" value="BAG"/>
    <property type="match status" value="1"/>
</dbReference>
<keyword evidence="6" id="KW-1185">Reference proteome</keyword>
<protein>
    <recommendedName>
        <fullName evidence="4">BAG domain-containing protein</fullName>
    </recommendedName>
</protein>
<feature type="region of interest" description="Disordered" evidence="3">
    <location>
        <begin position="299"/>
        <end position="348"/>
    </location>
</feature>
<dbReference type="PANTHER" id="PTHR33322">
    <property type="entry name" value="BAG DOMAIN CONTAINING PROTEIN, EXPRESSED"/>
    <property type="match status" value="1"/>
</dbReference>
<comment type="caution">
    <text evidence="5">The sequence shown here is derived from an EMBL/GenBank/DDBJ whole genome shotgun (WGS) entry which is preliminary data.</text>
</comment>
<dbReference type="InterPro" id="IPR036533">
    <property type="entry name" value="BAG_dom_sf"/>
</dbReference>
<feature type="coiled-coil region" evidence="2">
    <location>
        <begin position="379"/>
        <end position="406"/>
    </location>
</feature>
<organism evidence="5 6">
    <name type="scientific">Dioscorea zingiberensis</name>
    <dbReference type="NCBI Taxonomy" id="325984"/>
    <lineage>
        <taxon>Eukaryota</taxon>
        <taxon>Viridiplantae</taxon>
        <taxon>Streptophyta</taxon>
        <taxon>Embryophyta</taxon>
        <taxon>Tracheophyta</taxon>
        <taxon>Spermatophyta</taxon>
        <taxon>Magnoliopsida</taxon>
        <taxon>Liliopsida</taxon>
        <taxon>Dioscoreales</taxon>
        <taxon>Dioscoreaceae</taxon>
        <taxon>Dioscorea</taxon>
    </lineage>
</organism>